<dbReference type="eggNOG" id="COG1668">
    <property type="taxonomic scope" value="Bacteria"/>
</dbReference>
<name>A0A0A0J2T8_9MICO</name>
<dbReference type="InterPro" id="IPR013525">
    <property type="entry name" value="ABC2_TM"/>
</dbReference>
<dbReference type="AlphaFoldDB" id="A0A0A0J2T8"/>
<dbReference type="OrthoDB" id="3268959at2"/>
<feature type="transmembrane region" description="Helical" evidence="5">
    <location>
        <begin position="261"/>
        <end position="283"/>
    </location>
</feature>
<dbReference type="EMBL" id="AVPJ01000010">
    <property type="protein sequence ID" value="KGN31710.1"/>
    <property type="molecule type" value="Genomic_DNA"/>
</dbReference>
<evidence type="ECO:0000313" key="8">
    <source>
        <dbReference type="Proteomes" id="UP000030002"/>
    </source>
</evidence>
<feature type="transmembrane region" description="Helical" evidence="5">
    <location>
        <begin position="174"/>
        <end position="195"/>
    </location>
</feature>
<dbReference type="GO" id="GO:0140359">
    <property type="term" value="F:ABC-type transporter activity"/>
    <property type="evidence" value="ECO:0007669"/>
    <property type="project" value="InterPro"/>
</dbReference>
<evidence type="ECO:0000256" key="5">
    <source>
        <dbReference type="SAM" id="Phobius"/>
    </source>
</evidence>
<keyword evidence="3 5" id="KW-1133">Transmembrane helix</keyword>
<evidence type="ECO:0000256" key="2">
    <source>
        <dbReference type="ARBA" id="ARBA00022692"/>
    </source>
</evidence>
<evidence type="ECO:0000256" key="4">
    <source>
        <dbReference type="ARBA" id="ARBA00023136"/>
    </source>
</evidence>
<keyword evidence="2 5" id="KW-0812">Transmembrane</keyword>
<dbReference type="Pfam" id="PF12698">
    <property type="entry name" value="ABC2_membrane_3"/>
    <property type="match status" value="1"/>
</dbReference>
<feature type="transmembrane region" description="Helical" evidence="5">
    <location>
        <begin position="24"/>
        <end position="44"/>
    </location>
</feature>
<comment type="subcellular location">
    <subcellularLocation>
        <location evidence="1">Membrane</location>
        <topology evidence="1">Multi-pass membrane protein</topology>
    </subcellularLocation>
</comment>
<protein>
    <submittedName>
        <fullName evidence="7">Sodium ABC transporter permease</fullName>
    </submittedName>
</protein>
<reference evidence="7 8" key="1">
    <citation type="submission" date="2013-08" db="EMBL/GenBank/DDBJ databases">
        <title>The genome sequence of Knoellia sinensis.</title>
        <authorList>
            <person name="Zhu W."/>
            <person name="Wang G."/>
        </authorList>
    </citation>
    <scope>NUCLEOTIDE SEQUENCE [LARGE SCALE GENOMIC DNA]</scope>
    <source>
        <strain evidence="7 8">KCTC 19936</strain>
    </source>
</reference>
<dbReference type="RefSeq" id="WP_035917121.1">
    <property type="nucleotide sequence ID" value="NZ_AVPJ01000010.1"/>
</dbReference>
<evidence type="ECO:0000259" key="6">
    <source>
        <dbReference type="Pfam" id="PF12698"/>
    </source>
</evidence>
<feature type="transmembrane region" description="Helical" evidence="5">
    <location>
        <begin position="295"/>
        <end position="313"/>
    </location>
</feature>
<dbReference type="GO" id="GO:0016020">
    <property type="term" value="C:membrane"/>
    <property type="evidence" value="ECO:0007669"/>
    <property type="project" value="UniProtKB-SubCell"/>
</dbReference>
<dbReference type="STRING" id="1385520.N802_03375"/>
<accession>A0A0A0J2T8</accession>
<keyword evidence="4 5" id="KW-0472">Membrane</keyword>
<keyword evidence="8" id="KW-1185">Reference proteome</keyword>
<proteinExistence type="predicted"/>
<evidence type="ECO:0000313" key="7">
    <source>
        <dbReference type="EMBL" id="KGN31710.1"/>
    </source>
</evidence>
<dbReference type="Proteomes" id="UP000030002">
    <property type="component" value="Unassembled WGS sequence"/>
</dbReference>
<evidence type="ECO:0000256" key="1">
    <source>
        <dbReference type="ARBA" id="ARBA00004141"/>
    </source>
</evidence>
<feature type="transmembrane region" description="Helical" evidence="5">
    <location>
        <begin position="224"/>
        <end position="249"/>
    </location>
</feature>
<comment type="caution">
    <text evidence="7">The sequence shown here is derived from an EMBL/GenBank/DDBJ whole genome shotgun (WGS) entry which is preliminary data.</text>
</comment>
<sequence>MTTPTAWLTVARREIISKLTDKTFLWSTFGLVAIIAGIFGVQAFMANRASEYAVVTSSSAAHQMAEQVKTVTEEDHDKTTVALSRSDDDAAAQELVRNGDADVWLHEGNGGWVLSGKTDVPGDLLTSATTAIRDEVMGVNAAAANTSVEALQRGSEVSTALLDVDADRAVMAQVVGFALAMLFYLASFTFGLALANSVVEEKASRIVEIITTKISVRELLAGKVIGNLVLAFAQMALFVIVGLVGLSFTEFDRFVPAISGAVGWFTAFFVVGFGLLATLWAVAGALSSRTEDVQVTSTPLTMITMAILFAALFADGTVKVVLSFVPPFSAIVMPMRVLEGSAPWWQALLALAILVVAAGLVVRVAARLYQRSLLQTQGRLSLRQAWSTPE</sequence>
<feature type="transmembrane region" description="Helical" evidence="5">
    <location>
        <begin position="344"/>
        <end position="366"/>
    </location>
</feature>
<organism evidence="7 8">
    <name type="scientific">Knoellia sinensis KCTC 19936</name>
    <dbReference type="NCBI Taxonomy" id="1385520"/>
    <lineage>
        <taxon>Bacteria</taxon>
        <taxon>Bacillati</taxon>
        <taxon>Actinomycetota</taxon>
        <taxon>Actinomycetes</taxon>
        <taxon>Micrococcales</taxon>
        <taxon>Intrasporangiaceae</taxon>
        <taxon>Knoellia</taxon>
    </lineage>
</organism>
<feature type="domain" description="ABC-2 type transporter transmembrane" evidence="6">
    <location>
        <begin position="22"/>
        <end position="363"/>
    </location>
</feature>
<gene>
    <name evidence="7" type="ORF">N802_03375</name>
</gene>
<evidence type="ECO:0000256" key="3">
    <source>
        <dbReference type="ARBA" id="ARBA00022989"/>
    </source>
</evidence>